<keyword evidence="5 6" id="KW-0472">Membrane</keyword>
<dbReference type="InterPro" id="IPR002541">
    <property type="entry name" value="Cyt_c_assembly"/>
</dbReference>
<sequence length="375" mass="42328">MIVDIPVVERFCANSCFVLLFCTTLYYWSKIIFAGQADYTQTGLIGFGVTVLCLTTHLMLRWFDSGHFPLSNLYESLLFLAWCLLTLHIYIEIATKTLFLGVLTSPALLCLIAFTDFSLPAELQRSGPLVPALQSNWLLMHVTVMIASYAALLLGCLVAIAYLMFSGFFENRIQIITKTKNFLPVGEFGTVPKSTFDLENQLGLNKLKSTGLEIAKLGKTENSEIFENSINRNYTIQKNLVLEDNNLEIIAPMDSRNYTKRTDVDSKFPKFLLFLDNLSYRTIGIGFCFLTLGILSGAVWANETWGNYWSWDPKETWAFITWLTFACYLHSRLIGGWAGSKPAWIASFGFVIVWICYLGVNLLGQGLHSYGFLQL</sequence>
<feature type="transmembrane region" description="Helical" evidence="6">
    <location>
        <begin position="316"/>
        <end position="335"/>
    </location>
</feature>
<keyword evidence="4 6" id="KW-1133">Transmembrane helix</keyword>
<evidence type="ECO:0000256" key="6">
    <source>
        <dbReference type="HAMAP-Rule" id="MF_01391"/>
    </source>
</evidence>
<comment type="subunit">
    <text evidence="6">May interact with Ccs1.</text>
</comment>
<dbReference type="NCBIfam" id="TIGR03144">
    <property type="entry name" value="cytochr_II_ccsB"/>
    <property type="match status" value="1"/>
</dbReference>
<name>A0A6M3RIG6_9CHLO</name>
<keyword evidence="3 6" id="KW-0201">Cytochrome c-type biogenesis</keyword>
<evidence type="ECO:0000259" key="7">
    <source>
        <dbReference type="Pfam" id="PF01578"/>
    </source>
</evidence>
<dbReference type="HAMAP" id="MF_01391">
    <property type="entry name" value="CytC_CcsA"/>
    <property type="match status" value="1"/>
</dbReference>
<reference evidence="8" key="1">
    <citation type="journal article" date="2020" name="Mitochondrial DNA Part B Resour">
        <title>Complete chloroplast genome of Micractinium singularis MM0003 (Chlorellaceae, Trebouxiophyceae).</title>
        <authorList>
            <person name="Jo S.-W."/>
            <person name="Kim K.M."/>
            <person name="Kang N.S."/>
            <person name="Lee J.A."/>
            <person name="Kim E.S."/>
            <person name="Yoon M."/>
            <person name="Hong J.W."/>
            <person name="Yoon H.-S."/>
        </authorList>
    </citation>
    <scope>NUCLEOTIDE SEQUENCE</scope>
    <source>
        <strain evidence="8">MM0003</strain>
    </source>
</reference>
<comment type="function">
    <text evidence="6">Required during biogenesis of c-type cytochromes (cytochrome c6 and cytochrome f) at the step of heme attachment.</text>
</comment>
<dbReference type="GO" id="GO:0020037">
    <property type="term" value="F:heme binding"/>
    <property type="evidence" value="ECO:0007669"/>
    <property type="project" value="InterPro"/>
</dbReference>
<feature type="transmembrane region" description="Helical" evidence="6">
    <location>
        <begin position="278"/>
        <end position="301"/>
    </location>
</feature>
<dbReference type="PANTHER" id="PTHR30071:SF1">
    <property type="entry name" value="CYTOCHROME B_B6 PROTEIN-RELATED"/>
    <property type="match status" value="1"/>
</dbReference>
<feature type="transmembrane region" description="Helical" evidence="6">
    <location>
        <begin position="12"/>
        <end position="29"/>
    </location>
</feature>
<dbReference type="InterPro" id="IPR045062">
    <property type="entry name" value="Cyt_c_biogenesis_CcsA/CcmC"/>
</dbReference>
<dbReference type="Pfam" id="PF01578">
    <property type="entry name" value="Cytochrom_C_asm"/>
    <property type="match status" value="1"/>
</dbReference>
<dbReference type="PANTHER" id="PTHR30071">
    <property type="entry name" value="HEME EXPORTER PROTEIN C"/>
    <property type="match status" value="1"/>
</dbReference>
<feature type="domain" description="Cytochrome c assembly protein" evidence="7">
    <location>
        <begin position="70"/>
        <end position="368"/>
    </location>
</feature>
<evidence type="ECO:0000256" key="3">
    <source>
        <dbReference type="ARBA" id="ARBA00022748"/>
    </source>
</evidence>
<organism evidence="8">
    <name type="scientific">Micractinium singularis</name>
    <dbReference type="NCBI Taxonomy" id="2607981"/>
    <lineage>
        <taxon>Eukaryota</taxon>
        <taxon>Viridiplantae</taxon>
        <taxon>Chlorophyta</taxon>
        <taxon>core chlorophytes</taxon>
        <taxon>Trebouxiophyceae</taxon>
        <taxon>Chlorellales</taxon>
        <taxon>Chlorellaceae</taxon>
        <taxon>Chlorella clade</taxon>
        <taxon>Micractinium</taxon>
    </lineage>
</organism>
<evidence type="ECO:0000256" key="2">
    <source>
        <dbReference type="ARBA" id="ARBA00022692"/>
    </source>
</evidence>
<feature type="transmembrane region" description="Helical" evidence="6">
    <location>
        <begin position="139"/>
        <end position="165"/>
    </location>
</feature>
<dbReference type="GO" id="GO:0017004">
    <property type="term" value="P:cytochrome complex assembly"/>
    <property type="evidence" value="ECO:0007669"/>
    <property type="project" value="UniProtKB-UniRule"/>
</dbReference>
<evidence type="ECO:0000256" key="5">
    <source>
        <dbReference type="ARBA" id="ARBA00023136"/>
    </source>
</evidence>
<comment type="similarity">
    <text evidence="6">Belongs to the CcmF/CycK/Ccl1/NrfE/CcsA family.</text>
</comment>
<feature type="transmembrane region" description="Helical" evidence="6">
    <location>
        <begin position="72"/>
        <end position="91"/>
    </location>
</feature>
<accession>A0A6M3RIG6</accession>
<protein>
    <recommendedName>
        <fullName evidence="6">Cytochrome c biogenesis protein CcsA</fullName>
    </recommendedName>
</protein>
<keyword evidence="6" id="KW-0793">Thylakoid</keyword>
<dbReference type="InterPro" id="IPR017562">
    <property type="entry name" value="Cyt_c_biogenesis_CcsA"/>
</dbReference>
<comment type="subcellular location">
    <subcellularLocation>
        <location evidence="6">Cellular thylakoid membrane</location>
        <topology evidence="6">Multi-pass membrane protein</topology>
    </subcellularLocation>
    <subcellularLocation>
        <location evidence="1">Membrane</location>
        <topology evidence="1">Multi-pass membrane protein</topology>
    </subcellularLocation>
</comment>
<geneLocation type="plastid" evidence="8"/>
<proteinExistence type="inferred from homology"/>
<feature type="transmembrane region" description="Helical" evidence="6">
    <location>
        <begin position="41"/>
        <end position="60"/>
    </location>
</feature>
<gene>
    <name evidence="6 8" type="primary">ccsA</name>
</gene>
<evidence type="ECO:0000256" key="1">
    <source>
        <dbReference type="ARBA" id="ARBA00004141"/>
    </source>
</evidence>
<evidence type="ECO:0000313" key="8">
    <source>
        <dbReference type="EMBL" id="QJD22249.1"/>
    </source>
</evidence>
<reference evidence="8" key="2">
    <citation type="submission" date="2020-01" db="EMBL/GenBank/DDBJ databases">
        <authorList>
            <person name="Hong J.-W."/>
        </authorList>
    </citation>
    <scope>NUCLEOTIDE SEQUENCE</scope>
    <source>
        <strain evidence="8">MM0003</strain>
    </source>
</reference>
<dbReference type="EMBL" id="MN894287">
    <property type="protein sequence ID" value="QJD22249.1"/>
    <property type="molecule type" value="Genomic_DNA"/>
</dbReference>
<dbReference type="GO" id="GO:0042651">
    <property type="term" value="C:thylakoid membrane"/>
    <property type="evidence" value="ECO:0007669"/>
    <property type="project" value="UniProtKB-UniRule"/>
</dbReference>
<dbReference type="GO" id="GO:0005886">
    <property type="term" value="C:plasma membrane"/>
    <property type="evidence" value="ECO:0007669"/>
    <property type="project" value="TreeGrafter"/>
</dbReference>
<keyword evidence="8" id="KW-0934">Plastid</keyword>
<feature type="transmembrane region" description="Helical" evidence="6">
    <location>
        <begin position="98"/>
        <end position="119"/>
    </location>
</feature>
<dbReference type="AlphaFoldDB" id="A0A6M3RIG6"/>
<evidence type="ECO:0000256" key="4">
    <source>
        <dbReference type="ARBA" id="ARBA00022989"/>
    </source>
</evidence>
<keyword evidence="2 6" id="KW-0812">Transmembrane</keyword>
<feature type="transmembrane region" description="Helical" evidence="6">
    <location>
        <begin position="342"/>
        <end position="360"/>
    </location>
</feature>